<gene>
    <name evidence="2" type="ORF">H9729_04785</name>
</gene>
<dbReference type="EMBL" id="DXCQ01000038">
    <property type="protein sequence ID" value="HIY96984.1"/>
    <property type="molecule type" value="Genomic_DNA"/>
</dbReference>
<organism evidence="2 3">
    <name type="scientific">Candidatus Borkfalkia excrementigallinarum</name>
    <dbReference type="NCBI Taxonomy" id="2838506"/>
    <lineage>
        <taxon>Bacteria</taxon>
        <taxon>Bacillati</taxon>
        <taxon>Bacillota</taxon>
        <taxon>Clostridia</taxon>
        <taxon>Christensenellales</taxon>
        <taxon>Christensenellaceae</taxon>
        <taxon>Candidatus Borkfalkia</taxon>
    </lineage>
</organism>
<name>A0A9D1ZZU3_9FIRM</name>
<sequence length="97" mass="11495">MPAIILNSYFNDVCGLDCNYFYIYNSDGVPFEPLYIGERAQYGWFTINWTYTILVVVLAFAVMFAIFNIQRLLYLKDKDYKTYNIFTAARMKRRAQV</sequence>
<feature type="transmembrane region" description="Helical" evidence="1">
    <location>
        <begin position="49"/>
        <end position="69"/>
    </location>
</feature>
<dbReference type="Proteomes" id="UP000886750">
    <property type="component" value="Unassembled WGS sequence"/>
</dbReference>
<reference evidence="2" key="1">
    <citation type="journal article" date="2021" name="PeerJ">
        <title>Extensive microbial diversity within the chicken gut microbiome revealed by metagenomics and culture.</title>
        <authorList>
            <person name="Gilroy R."/>
            <person name="Ravi A."/>
            <person name="Getino M."/>
            <person name="Pursley I."/>
            <person name="Horton D.L."/>
            <person name="Alikhan N.F."/>
            <person name="Baker D."/>
            <person name="Gharbi K."/>
            <person name="Hall N."/>
            <person name="Watson M."/>
            <person name="Adriaenssens E.M."/>
            <person name="Foster-Nyarko E."/>
            <person name="Jarju S."/>
            <person name="Secka A."/>
            <person name="Antonio M."/>
            <person name="Oren A."/>
            <person name="Chaudhuri R.R."/>
            <person name="La Ragione R."/>
            <person name="Hildebrand F."/>
            <person name="Pallen M.J."/>
        </authorList>
    </citation>
    <scope>NUCLEOTIDE SEQUENCE</scope>
    <source>
        <strain evidence="2">1345</strain>
    </source>
</reference>
<proteinExistence type="predicted"/>
<keyword evidence="1" id="KW-0812">Transmembrane</keyword>
<dbReference type="AlphaFoldDB" id="A0A9D1ZZU3"/>
<evidence type="ECO:0000256" key="1">
    <source>
        <dbReference type="SAM" id="Phobius"/>
    </source>
</evidence>
<accession>A0A9D1ZZU3</accession>
<evidence type="ECO:0000313" key="3">
    <source>
        <dbReference type="Proteomes" id="UP000886750"/>
    </source>
</evidence>
<reference evidence="2" key="2">
    <citation type="submission" date="2021-04" db="EMBL/GenBank/DDBJ databases">
        <authorList>
            <person name="Gilroy R."/>
        </authorList>
    </citation>
    <scope>NUCLEOTIDE SEQUENCE</scope>
    <source>
        <strain evidence="2">1345</strain>
    </source>
</reference>
<protein>
    <submittedName>
        <fullName evidence="2">Uncharacterized protein</fullName>
    </submittedName>
</protein>
<keyword evidence="1" id="KW-0472">Membrane</keyword>
<evidence type="ECO:0000313" key="2">
    <source>
        <dbReference type="EMBL" id="HIY96984.1"/>
    </source>
</evidence>
<keyword evidence="1" id="KW-1133">Transmembrane helix</keyword>
<comment type="caution">
    <text evidence="2">The sequence shown here is derived from an EMBL/GenBank/DDBJ whole genome shotgun (WGS) entry which is preliminary data.</text>
</comment>